<keyword evidence="2" id="KW-0813">Transport</keyword>
<dbReference type="EMBL" id="QUSL01000074">
    <property type="protein sequence ID" value="RGD76334.1"/>
    <property type="molecule type" value="Genomic_DNA"/>
</dbReference>
<evidence type="ECO:0000313" key="11">
    <source>
        <dbReference type="Proteomes" id="UP000261032"/>
    </source>
</evidence>
<name>A0A3E3E451_9FIRM</name>
<feature type="transmembrane region" description="Helical" evidence="9">
    <location>
        <begin position="221"/>
        <end position="240"/>
    </location>
</feature>
<keyword evidence="5" id="KW-0598">Phosphotransferase system</keyword>
<dbReference type="PROSITE" id="PS51106">
    <property type="entry name" value="PTS_EIIC_TYPE_4"/>
    <property type="match status" value="1"/>
</dbReference>
<evidence type="ECO:0000256" key="2">
    <source>
        <dbReference type="ARBA" id="ARBA00022448"/>
    </source>
</evidence>
<evidence type="ECO:0000256" key="3">
    <source>
        <dbReference type="ARBA" id="ARBA00022475"/>
    </source>
</evidence>
<keyword evidence="7 9" id="KW-1133">Transmembrane helix</keyword>
<dbReference type="RefSeq" id="WP_009301226.1">
    <property type="nucleotide sequence ID" value="NZ_JADMSW010000003.1"/>
</dbReference>
<dbReference type="InterPro" id="IPR004700">
    <property type="entry name" value="PTS_IIC_man"/>
</dbReference>
<proteinExistence type="predicted"/>
<dbReference type="InterPro" id="IPR050303">
    <property type="entry name" value="GatZ_KbaZ_carbometab"/>
</dbReference>
<sequence length="250" mass="27143">MELSLAICAGLWYWIARTQVGYTLHAILCQPLVMALPFGLIYGNLSQAMIIAASIQMVYLGLVGNGGNLPADECLAGCVAIPIALVSQMDPGQAVVLAMPFGLIGVLQDQLRRIINAIFLHRADKMAEVGNIKEIERCAIVYPIILGFFLRFPIVFAITYAGADTVQNILASMPEWITHGLSVAGGVLPAMGFAMTIYIIGKKQYLPFFIIAFFMVQYLKINVMAAAIFGTCIALLIVLLKREKNTEGAI</sequence>
<keyword evidence="6 9" id="KW-0812">Transmembrane</keyword>
<comment type="caution">
    <text evidence="10">The sequence shown here is derived from an EMBL/GenBank/DDBJ whole genome shotgun (WGS) entry which is preliminary data.</text>
</comment>
<keyword evidence="3" id="KW-1003">Cell membrane</keyword>
<accession>A0A3E3E451</accession>
<feature type="transmembrane region" description="Helical" evidence="9">
    <location>
        <begin position="140"/>
        <end position="161"/>
    </location>
</feature>
<dbReference type="Proteomes" id="UP000261032">
    <property type="component" value="Unassembled WGS sequence"/>
</dbReference>
<protein>
    <submittedName>
        <fullName evidence="10">PTS sugar transporter subunit IIC</fullName>
    </submittedName>
</protein>
<organism evidence="10 11">
    <name type="scientific">Thomasclavelia ramosa</name>
    <dbReference type="NCBI Taxonomy" id="1547"/>
    <lineage>
        <taxon>Bacteria</taxon>
        <taxon>Bacillati</taxon>
        <taxon>Bacillota</taxon>
        <taxon>Erysipelotrichia</taxon>
        <taxon>Erysipelotrichales</taxon>
        <taxon>Coprobacillaceae</taxon>
        <taxon>Thomasclavelia</taxon>
    </lineage>
</organism>
<evidence type="ECO:0000256" key="5">
    <source>
        <dbReference type="ARBA" id="ARBA00022683"/>
    </source>
</evidence>
<reference evidence="10 11" key="1">
    <citation type="submission" date="2018-08" db="EMBL/GenBank/DDBJ databases">
        <title>A genome reference for cultivated species of the human gut microbiota.</title>
        <authorList>
            <person name="Zou Y."/>
            <person name="Xue W."/>
            <person name="Luo G."/>
        </authorList>
    </citation>
    <scope>NUCLEOTIDE SEQUENCE [LARGE SCALE GENOMIC DNA]</scope>
    <source>
        <strain evidence="10 11">OM06-4</strain>
    </source>
</reference>
<dbReference type="AlphaFoldDB" id="A0A3E3E451"/>
<evidence type="ECO:0000256" key="7">
    <source>
        <dbReference type="ARBA" id="ARBA00022989"/>
    </source>
</evidence>
<dbReference type="PANTHER" id="PTHR32502">
    <property type="entry name" value="N-ACETYLGALACTOSAMINE PERMEASE II COMPONENT-RELATED"/>
    <property type="match status" value="1"/>
</dbReference>
<evidence type="ECO:0000256" key="1">
    <source>
        <dbReference type="ARBA" id="ARBA00004651"/>
    </source>
</evidence>
<evidence type="ECO:0000313" key="10">
    <source>
        <dbReference type="EMBL" id="RGD76334.1"/>
    </source>
</evidence>
<keyword evidence="4 10" id="KW-0762">Sugar transport</keyword>
<comment type="subcellular location">
    <subcellularLocation>
        <location evidence="1">Cell membrane</location>
        <topology evidence="1">Multi-pass membrane protein</topology>
    </subcellularLocation>
</comment>
<dbReference type="GO" id="GO:0005886">
    <property type="term" value="C:plasma membrane"/>
    <property type="evidence" value="ECO:0007669"/>
    <property type="project" value="UniProtKB-SubCell"/>
</dbReference>
<evidence type="ECO:0000256" key="6">
    <source>
        <dbReference type="ARBA" id="ARBA00022692"/>
    </source>
</evidence>
<gene>
    <name evidence="10" type="ORF">DXB93_18825</name>
</gene>
<evidence type="ECO:0000256" key="8">
    <source>
        <dbReference type="ARBA" id="ARBA00023136"/>
    </source>
</evidence>
<evidence type="ECO:0000256" key="9">
    <source>
        <dbReference type="SAM" id="Phobius"/>
    </source>
</evidence>
<keyword evidence="8 9" id="KW-0472">Membrane</keyword>
<dbReference type="Pfam" id="PF03609">
    <property type="entry name" value="EII-Sor"/>
    <property type="match status" value="1"/>
</dbReference>
<dbReference type="GO" id="GO:0009401">
    <property type="term" value="P:phosphoenolpyruvate-dependent sugar phosphotransferase system"/>
    <property type="evidence" value="ECO:0007669"/>
    <property type="project" value="UniProtKB-KW"/>
</dbReference>
<feature type="transmembrane region" description="Helical" evidence="9">
    <location>
        <begin position="181"/>
        <end position="200"/>
    </location>
</feature>
<evidence type="ECO:0000256" key="4">
    <source>
        <dbReference type="ARBA" id="ARBA00022597"/>
    </source>
</evidence>
<dbReference type="PANTHER" id="PTHR32502:SF8">
    <property type="entry name" value="N-ACETYLGALACTOSAMINE PERMEASE IIC COMPONENT 1"/>
    <property type="match status" value="1"/>
</dbReference>